<sequence>MADKRRFDLFADLIVSRFVAPRVFDVAGGQGKLNEALTRRGRAVTTFDLRHKHLPVTYAQRIFTLDEPCDAELVVGMHPDGATRVIIEYAARHRLPFAVVPCCSDNGMPYNPWMRHLAELARSAGFATVEEVTLSMDGRARVLVGEHSPVDPR</sequence>
<evidence type="ECO:0000313" key="1">
    <source>
        <dbReference type="EMBL" id="QSQ16409.1"/>
    </source>
</evidence>
<dbReference type="Proteomes" id="UP000663090">
    <property type="component" value="Chromosome"/>
</dbReference>
<protein>
    <recommendedName>
        <fullName evidence="3">Methyltransferase</fullName>
    </recommendedName>
</protein>
<gene>
    <name evidence="1" type="ORF">JY572_10325</name>
</gene>
<evidence type="ECO:0008006" key="3">
    <source>
        <dbReference type="Google" id="ProtNLM"/>
    </source>
</evidence>
<dbReference type="EMBL" id="CP071091">
    <property type="protein sequence ID" value="QSQ16409.1"/>
    <property type="molecule type" value="Genomic_DNA"/>
</dbReference>
<reference evidence="1 2" key="1">
    <citation type="submission" date="2021-02" db="EMBL/GenBank/DDBJ databases">
        <title>De Novo genome assembly of isolated myxobacteria.</title>
        <authorList>
            <person name="Stevens D.C."/>
        </authorList>
    </citation>
    <scope>NUCLEOTIDE SEQUENCE [LARGE SCALE GENOMIC DNA]</scope>
    <source>
        <strain evidence="1 2">SCHIC003</strain>
    </source>
</reference>
<organism evidence="1 2">
    <name type="scientific">Myxococcus landrumensis</name>
    <dbReference type="NCBI Taxonomy" id="2813577"/>
    <lineage>
        <taxon>Bacteria</taxon>
        <taxon>Pseudomonadati</taxon>
        <taxon>Myxococcota</taxon>
        <taxon>Myxococcia</taxon>
        <taxon>Myxococcales</taxon>
        <taxon>Cystobacterineae</taxon>
        <taxon>Myxococcaceae</taxon>
        <taxon>Myxococcus</taxon>
    </lineage>
</organism>
<dbReference type="PANTHER" id="PTHR36971:SF1">
    <property type="entry name" value="METHYLTRANSFERASE DOMAIN-CONTAINING PROTEIN"/>
    <property type="match status" value="1"/>
</dbReference>
<name>A0ABX7NC98_9BACT</name>
<accession>A0ABX7NC98</accession>
<proteinExistence type="predicted"/>
<dbReference type="PANTHER" id="PTHR36971">
    <property type="entry name" value="UNNAMED PRODUCT"/>
    <property type="match status" value="1"/>
</dbReference>
<dbReference type="RefSeq" id="WP_206718070.1">
    <property type="nucleotide sequence ID" value="NZ_CP071091.1"/>
</dbReference>
<keyword evidence="2" id="KW-1185">Reference proteome</keyword>
<evidence type="ECO:0000313" key="2">
    <source>
        <dbReference type="Proteomes" id="UP000663090"/>
    </source>
</evidence>